<dbReference type="RefSeq" id="XP_067067465.1">
    <property type="nucleotide sequence ID" value="XM_067212918.1"/>
</dbReference>
<gene>
    <name evidence="2" type="ORF">cand_026900</name>
</gene>
<dbReference type="OrthoDB" id="341531at2759"/>
<keyword evidence="3" id="KW-1185">Reference proteome</keyword>
<feature type="coiled-coil region" evidence="1">
    <location>
        <begin position="30"/>
        <end position="57"/>
    </location>
</feature>
<sequence>MRKSRIKQNIERTWNDYESQTSIEDVSEWAEHIEQVIDDLQRNYKIIQAEMDYLMERSSVISRPRYISPKRVTVVKKLSNSNLENRRNFEQENSYDPKILNNYKEYNNEVNYSKIEEKLVEKLQRSCDQHHLEFQRSITEVKVQQAITESTVKDIADQVDILAKELKAFKDMQNDKISVLLDKINSQTEYKFSPELESSEIEYNCENKVSKSCSCTTCSDCDKLSKLDSKNNKNCLLYGSSSRESIEDDKVINKRKEIVTILHEVLLDLSLFKENHISSLSDISLLRTLLKECIMSITTQKTQITVDNIISDIENLKIKQQADNETITKKSDILESLINNINKSIDKQNNMESNHIINISKLENSIENIKKDIFRVQDSINKIEHETNENINKIEESLKLQINELEEKNLTNLSIKIDSVEEGLVNRTEILKSAIKELKDQLDFQIQRFEEKFLKVDCCEENHKEFNQIKVIVEQVKNIKESVDFISEDVLLQESKLKKQVQKYYKNLQEIQQKYEDFERNSQHNHSELALSLKNFRSQVINILTSIYDIINEDFPQQPLQNNIWVPSDNNTNINIIKDNQTQSSNSDEHLHFTSNIPPNAYYYSLVPSIIPH</sequence>
<dbReference type="AlphaFoldDB" id="A0A1J4MQA5"/>
<feature type="coiled-coil region" evidence="1">
    <location>
        <begin position="494"/>
        <end position="521"/>
    </location>
</feature>
<evidence type="ECO:0000313" key="3">
    <source>
        <dbReference type="Proteomes" id="UP000186804"/>
    </source>
</evidence>
<name>A0A1J4MQA5_9CRYT</name>
<keyword evidence="1" id="KW-0175">Coiled coil</keyword>
<organism evidence="2 3">
    <name type="scientific">Cryptosporidium andersoni</name>
    <dbReference type="NCBI Taxonomy" id="117008"/>
    <lineage>
        <taxon>Eukaryota</taxon>
        <taxon>Sar</taxon>
        <taxon>Alveolata</taxon>
        <taxon>Apicomplexa</taxon>
        <taxon>Conoidasida</taxon>
        <taxon>Coccidia</taxon>
        <taxon>Eucoccidiorida</taxon>
        <taxon>Eimeriorina</taxon>
        <taxon>Cryptosporidiidae</taxon>
        <taxon>Cryptosporidium</taxon>
    </lineage>
</organism>
<proteinExistence type="predicted"/>
<feature type="coiled-coil region" evidence="1">
    <location>
        <begin position="334"/>
        <end position="411"/>
    </location>
</feature>
<reference evidence="2 3" key="1">
    <citation type="submission" date="2016-10" db="EMBL/GenBank/DDBJ databases">
        <title>Reductive evolution of mitochondrial metabolism and differential evolution of invasion-related proteins in Cryptosporidium.</title>
        <authorList>
            <person name="Liu S."/>
            <person name="Roellig D.M."/>
            <person name="Guo Y."/>
            <person name="Li N."/>
            <person name="Frace M.A."/>
            <person name="Tang K."/>
            <person name="Zhang L."/>
            <person name="Feng Y."/>
            <person name="Xiao L."/>
        </authorList>
    </citation>
    <scope>NUCLEOTIDE SEQUENCE [LARGE SCALE GENOMIC DNA]</scope>
    <source>
        <strain evidence="2">30847</strain>
    </source>
</reference>
<dbReference type="VEuPathDB" id="CryptoDB:cand_026900"/>
<dbReference type="GeneID" id="92366874"/>
<comment type="caution">
    <text evidence="2">The sequence shown here is derived from an EMBL/GenBank/DDBJ whole genome shotgun (WGS) entry which is preliminary data.</text>
</comment>
<protein>
    <submittedName>
        <fullName evidence="2">Uncharacterized protein</fullName>
    </submittedName>
</protein>
<dbReference type="Proteomes" id="UP000186804">
    <property type="component" value="Unassembled WGS sequence"/>
</dbReference>
<accession>A0A1J4MQA5</accession>
<evidence type="ECO:0000313" key="2">
    <source>
        <dbReference type="EMBL" id="OII75619.1"/>
    </source>
</evidence>
<dbReference type="EMBL" id="LRBS01000086">
    <property type="protein sequence ID" value="OII75619.1"/>
    <property type="molecule type" value="Genomic_DNA"/>
</dbReference>
<evidence type="ECO:0000256" key="1">
    <source>
        <dbReference type="SAM" id="Coils"/>
    </source>
</evidence>